<proteinExistence type="predicted"/>
<protein>
    <submittedName>
        <fullName evidence="1">Uncharacterized protein</fullName>
    </submittedName>
</protein>
<name>A0A1Q8EDT7_STRAI</name>
<organism evidence="1 2">
    <name type="scientific">Streptococcus acidominimus</name>
    <dbReference type="NCBI Taxonomy" id="1326"/>
    <lineage>
        <taxon>Bacteria</taxon>
        <taxon>Bacillati</taxon>
        <taxon>Bacillota</taxon>
        <taxon>Bacilli</taxon>
        <taxon>Lactobacillales</taxon>
        <taxon>Streptococcaceae</taxon>
        <taxon>Streptococcus</taxon>
    </lineage>
</organism>
<keyword evidence="2" id="KW-1185">Reference proteome</keyword>
<dbReference type="AlphaFoldDB" id="A0A1Q8EDT7"/>
<dbReference type="Proteomes" id="UP000186437">
    <property type="component" value="Unassembled WGS sequence"/>
</dbReference>
<accession>A0A1Q8EDT7</accession>
<reference evidence="2" key="1">
    <citation type="submission" date="2016-12" db="EMBL/GenBank/DDBJ databases">
        <authorList>
            <person name="Gulvik C.A."/>
        </authorList>
    </citation>
    <scope>NUCLEOTIDE SEQUENCE [LARGE SCALE GENOMIC DNA]</scope>
    <source>
        <strain evidence="2">ATCC 51725</strain>
    </source>
</reference>
<sequence length="74" mass="8243">MEVFSLFPKEPSSAKTETVIALFCTARSPSSIIQDTRALNEQSKNRSFDAEPQVLGKTIFFAQLVARVQLHKTS</sequence>
<evidence type="ECO:0000313" key="2">
    <source>
        <dbReference type="Proteomes" id="UP000186437"/>
    </source>
</evidence>
<dbReference type="EMBL" id="MSJL01000015">
    <property type="protein sequence ID" value="OLF49979.1"/>
    <property type="molecule type" value="Genomic_DNA"/>
</dbReference>
<comment type="caution">
    <text evidence="1">The sequence shown here is derived from an EMBL/GenBank/DDBJ whole genome shotgun (WGS) entry which is preliminary data.</text>
</comment>
<evidence type="ECO:0000313" key="1">
    <source>
        <dbReference type="EMBL" id="OLF49979.1"/>
    </source>
</evidence>
<gene>
    <name evidence="1" type="ORF">BU200_04540</name>
</gene>